<accession>A0A849HFX1</accession>
<evidence type="ECO:0000259" key="1">
    <source>
        <dbReference type="Pfam" id="PF11716"/>
    </source>
</evidence>
<sequence length="186" mass="19653">MADDTNDSGTTDNAASVAALDTGLDQLAELVATVGPDDLDKPTPCTDWQVRDLVDHVLHSTAGMAKAARGEQVDWSAPTPHADDPVAAFGERAQELRTVMADAGDAANADWQLAEIATHSWDLATALGRSTADLDPVVAERGLAFMRSQLTPDKRGAAFKPEQRAPEGADAYGRIAAFAGREVRQT</sequence>
<dbReference type="InterPro" id="IPR034660">
    <property type="entry name" value="DinB/YfiT-like"/>
</dbReference>
<dbReference type="Pfam" id="PF11716">
    <property type="entry name" value="MDMPI_N"/>
    <property type="match status" value="1"/>
</dbReference>
<dbReference type="NCBIfam" id="TIGR03083">
    <property type="entry name" value="maleylpyruvate isomerase family mycothiol-dependent enzyme"/>
    <property type="match status" value="1"/>
</dbReference>
<keyword evidence="3" id="KW-1185">Reference proteome</keyword>
<organism evidence="2 3">
    <name type="scientific">Knoellia koreensis</name>
    <dbReference type="NCBI Taxonomy" id="2730921"/>
    <lineage>
        <taxon>Bacteria</taxon>
        <taxon>Bacillati</taxon>
        <taxon>Actinomycetota</taxon>
        <taxon>Actinomycetes</taxon>
        <taxon>Micrococcales</taxon>
        <taxon>Intrasporangiaceae</taxon>
        <taxon>Knoellia</taxon>
    </lineage>
</organism>
<name>A0A849HFX1_9MICO</name>
<feature type="domain" description="Mycothiol-dependent maleylpyruvate isomerase metal-binding" evidence="1">
    <location>
        <begin position="22"/>
        <end position="111"/>
    </location>
</feature>
<protein>
    <submittedName>
        <fullName evidence="2">TIGR03086 family protein</fullName>
    </submittedName>
</protein>
<comment type="caution">
    <text evidence="2">The sequence shown here is derived from an EMBL/GenBank/DDBJ whole genome shotgun (WGS) entry which is preliminary data.</text>
</comment>
<dbReference type="SUPFAM" id="SSF109854">
    <property type="entry name" value="DinB/YfiT-like putative metalloenzymes"/>
    <property type="match status" value="1"/>
</dbReference>
<evidence type="ECO:0000313" key="2">
    <source>
        <dbReference type="EMBL" id="NNM45504.1"/>
    </source>
</evidence>
<dbReference type="Gene3D" id="1.20.120.450">
    <property type="entry name" value="dinb family like domain"/>
    <property type="match status" value="1"/>
</dbReference>
<dbReference type="InterPro" id="IPR017517">
    <property type="entry name" value="Maleyloyr_isom"/>
</dbReference>
<dbReference type="InterPro" id="IPR017520">
    <property type="entry name" value="CHP03086"/>
</dbReference>
<proteinExistence type="predicted"/>
<dbReference type="RefSeq" id="WP_171242516.1">
    <property type="nucleotide sequence ID" value="NZ_JABEPQ010000001.1"/>
</dbReference>
<dbReference type="AlphaFoldDB" id="A0A849HFX1"/>
<gene>
    <name evidence="2" type="ORF">HJG52_05730</name>
</gene>
<reference evidence="2 3" key="1">
    <citation type="submission" date="2020-04" db="EMBL/GenBank/DDBJ databases">
        <title>Knoellia sp. isolate from air conditioner.</title>
        <authorList>
            <person name="Chea S."/>
            <person name="Kim D.-U."/>
        </authorList>
    </citation>
    <scope>NUCLEOTIDE SEQUENCE [LARGE SCALE GENOMIC DNA]</scope>
    <source>
        <strain evidence="2 3">DB2414S</strain>
    </source>
</reference>
<evidence type="ECO:0000313" key="3">
    <source>
        <dbReference type="Proteomes" id="UP000588586"/>
    </source>
</evidence>
<dbReference type="Proteomes" id="UP000588586">
    <property type="component" value="Unassembled WGS sequence"/>
</dbReference>
<dbReference type="NCBIfam" id="TIGR03086">
    <property type="entry name" value="TIGR03086 family metal-binding protein"/>
    <property type="match status" value="1"/>
</dbReference>
<dbReference type="EMBL" id="JABEPQ010000001">
    <property type="protein sequence ID" value="NNM45504.1"/>
    <property type="molecule type" value="Genomic_DNA"/>
</dbReference>
<dbReference type="GO" id="GO:0046872">
    <property type="term" value="F:metal ion binding"/>
    <property type="evidence" value="ECO:0007669"/>
    <property type="project" value="InterPro"/>
</dbReference>
<dbReference type="InterPro" id="IPR024344">
    <property type="entry name" value="MDMPI_metal-binding"/>
</dbReference>